<dbReference type="Proteomes" id="UP000324091">
    <property type="component" value="Chromosome 21"/>
</dbReference>
<feature type="compositionally biased region" description="Polar residues" evidence="1">
    <location>
        <begin position="135"/>
        <end position="144"/>
    </location>
</feature>
<evidence type="ECO:0000313" key="3">
    <source>
        <dbReference type="Proteomes" id="UP000324091"/>
    </source>
</evidence>
<accession>A0A5C6NG02</accession>
<reference evidence="2 3" key="1">
    <citation type="submission" date="2019-04" db="EMBL/GenBank/DDBJ databases">
        <title>Chromosome genome assembly for Takifugu flavidus.</title>
        <authorList>
            <person name="Xiao S."/>
        </authorList>
    </citation>
    <scope>NUCLEOTIDE SEQUENCE [LARGE SCALE GENOMIC DNA]</scope>
    <source>
        <strain evidence="2">HTHZ2018</strain>
        <tissue evidence="2">Muscle</tissue>
    </source>
</reference>
<evidence type="ECO:0000313" key="2">
    <source>
        <dbReference type="EMBL" id="TWW65808.1"/>
    </source>
</evidence>
<organism evidence="2 3">
    <name type="scientific">Takifugu flavidus</name>
    <name type="common">sansaifugu</name>
    <dbReference type="NCBI Taxonomy" id="433684"/>
    <lineage>
        <taxon>Eukaryota</taxon>
        <taxon>Metazoa</taxon>
        <taxon>Chordata</taxon>
        <taxon>Craniata</taxon>
        <taxon>Vertebrata</taxon>
        <taxon>Euteleostomi</taxon>
        <taxon>Actinopterygii</taxon>
        <taxon>Neopterygii</taxon>
        <taxon>Teleostei</taxon>
        <taxon>Neoteleostei</taxon>
        <taxon>Acanthomorphata</taxon>
        <taxon>Eupercaria</taxon>
        <taxon>Tetraodontiformes</taxon>
        <taxon>Tetradontoidea</taxon>
        <taxon>Tetraodontidae</taxon>
        <taxon>Takifugu</taxon>
    </lineage>
</organism>
<evidence type="ECO:0000256" key="1">
    <source>
        <dbReference type="SAM" id="MobiDB-lite"/>
    </source>
</evidence>
<protein>
    <submittedName>
        <fullName evidence="2">Uncharacterized protein</fullName>
    </submittedName>
</protein>
<proteinExistence type="predicted"/>
<keyword evidence="3" id="KW-1185">Reference proteome</keyword>
<dbReference type="EMBL" id="RHFK02000014">
    <property type="protein sequence ID" value="TWW65808.1"/>
    <property type="molecule type" value="Genomic_DNA"/>
</dbReference>
<comment type="caution">
    <text evidence="2">The sequence shown here is derived from an EMBL/GenBank/DDBJ whole genome shotgun (WGS) entry which is preliminary data.</text>
</comment>
<feature type="region of interest" description="Disordered" evidence="1">
    <location>
        <begin position="115"/>
        <end position="192"/>
    </location>
</feature>
<gene>
    <name evidence="2" type="ORF">D4764_21G0007080</name>
</gene>
<dbReference type="AlphaFoldDB" id="A0A5C6NG02"/>
<name>A0A5C6NG02_9TELE</name>
<sequence length="192" mass="21002">MILAARQPVGSLTRSCAAGSSLAQRKEPDHWAARGEVSKNSPRAYLVPVATRERPASEGGARENPLCLRSTARMGHFLPLVTQPNRPFSVHTCTSIRHRHKNALEAKQAAYLKRTKKQTGPLTSAGVPSPPLSHRVSSPGSRGIQTGAPPPQRRGSSLKRKRNDKEDPWEPGSRQLRTPLTDPHSSCPRHIL</sequence>